<feature type="domain" description="Glutamate synthase" evidence="5">
    <location>
        <begin position="76"/>
        <end position="332"/>
    </location>
</feature>
<dbReference type="Gene3D" id="3.20.20.70">
    <property type="entry name" value="Aldolase class I"/>
    <property type="match status" value="1"/>
</dbReference>
<dbReference type="InterPro" id="IPR013785">
    <property type="entry name" value="Aldolase_TIM"/>
</dbReference>
<dbReference type="PIRSF" id="PIRSF006429">
    <property type="entry name" value="GOGAT_lg_2"/>
    <property type="match status" value="1"/>
</dbReference>
<evidence type="ECO:0000313" key="6">
    <source>
        <dbReference type="EMBL" id="MBJ8342055.1"/>
    </source>
</evidence>
<dbReference type="CDD" id="cd02808">
    <property type="entry name" value="GltS_FMN"/>
    <property type="match status" value="1"/>
</dbReference>
<proteinExistence type="inferred from homology"/>
<evidence type="ECO:0000256" key="4">
    <source>
        <dbReference type="SAM" id="MobiDB-lite"/>
    </source>
</evidence>
<comment type="caution">
    <text evidence="6">The sequence shown here is derived from an EMBL/GenBank/DDBJ whole genome shotgun (WGS) entry which is preliminary data.</text>
</comment>
<dbReference type="GO" id="GO:0015930">
    <property type="term" value="F:glutamate synthase activity"/>
    <property type="evidence" value="ECO:0007669"/>
    <property type="project" value="InterPro"/>
</dbReference>
<dbReference type="RefSeq" id="WP_199707278.1">
    <property type="nucleotide sequence ID" value="NZ_JAEMNV010000009.1"/>
</dbReference>
<name>A0A934NVI0_9NOCA</name>
<dbReference type="EMBL" id="JAEMNV010000009">
    <property type="protein sequence ID" value="MBJ8342055.1"/>
    <property type="molecule type" value="Genomic_DNA"/>
</dbReference>
<dbReference type="InterPro" id="IPR002932">
    <property type="entry name" value="Glu_synthdom"/>
</dbReference>
<feature type="domain" description="Glutamate synthase" evidence="5">
    <location>
        <begin position="361"/>
        <end position="404"/>
    </location>
</feature>
<dbReference type="SUPFAM" id="SSF51395">
    <property type="entry name" value="FMN-linked oxidoreductases"/>
    <property type="match status" value="1"/>
</dbReference>
<dbReference type="InterPro" id="IPR043578">
    <property type="entry name" value="GltB_archl_type"/>
</dbReference>
<dbReference type="GO" id="GO:0006537">
    <property type="term" value="P:glutamate biosynthetic process"/>
    <property type="evidence" value="ECO:0007669"/>
    <property type="project" value="InterPro"/>
</dbReference>
<evidence type="ECO:0000259" key="5">
    <source>
        <dbReference type="Pfam" id="PF01645"/>
    </source>
</evidence>
<dbReference type="PIRSF" id="PIRSF500061">
    <property type="entry name" value="GOGAT_lg2_archl"/>
    <property type="match status" value="1"/>
</dbReference>
<dbReference type="InterPro" id="IPR024188">
    <property type="entry name" value="GltB"/>
</dbReference>
<accession>A0A934NVI0</accession>
<keyword evidence="7" id="KW-1185">Reference proteome</keyword>
<dbReference type="AlphaFoldDB" id="A0A934NVI0"/>
<protein>
    <submittedName>
        <fullName evidence="6">FMN-binding glutamate synthase family protein</fullName>
    </submittedName>
</protein>
<dbReference type="PANTHER" id="PTHR43819">
    <property type="entry name" value="ARCHAEAL-TYPE GLUTAMATE SYNTHASE [NADPH]"/>
    <property type="match status" value="1"/>
</dbReference>
<sequence length="440" mass="47043">MNAHVPATQLRESATYDRGVIAEIQRAAETGIYDIRGWGAKRKLPHFDDLLFLGASMSRYPLEGYREKCDTDVILGDTHAKFPLHLDIPITIAGMSFGALSGQAKEALGRGASEVGTSTTTGDGGMTPEERGQSKNLVYQYLPSRYGMNPDDLRKADAIEIVLGQGAKPGGGGMLLGQKITERVAGMRTLPMGVDQRSACRHPDWTGPDDLAIKIIELREITNWEKPIYIKVGATRTYYDVKLAVKAGADVVVVDGMQGGTAATQDVFIEHVGIPTLAAIPQAVQALQEMGVHRKVQLIVSGGIRSGADVAKAMALGADAVAIGTAALIALGDNSPRYAKEYEALGSAAGFYDDFQAGRDPAGITTQDPELSKNLDPVEGGRRLANYLRVLTMEAQTLARACGKSHLRNLEPEDLVALTVEASAMARVPLAGTNWIPGRY</sequence>
<keyword evidence="2" id="KW-0560">Oxidoreductase</keyword>
<dbReference type="Pfam" id="PF01645">
    <property type="entry name" value="Glu_synthase"/>
    <property type="match status" value="2"/>
</dbReference>
<evidence type="ECO:0000256" key="1">
    <source>
        <dbReference type="ARBA" id="ARBA00009716"/>
    </source>
</evidence>
<evidence type="ECO:0000256" key="3">
    <source>
        <dbReference type="PIRNR" id="PIRNR006429"/>
    </source>
</evidence>
<comment type="similarity">
    <text evidence="1 3">Belongs to the glutamate synthase family.</text>
</comment>
<gene>
    <name evidence="6" type="ORF">JGU71_24505</name>
</gene>
<reference evidence="6" key="1">
    <citation type="submission" date="2020-12" db="EMBL/GenBank/DDBJ databases">
        <title>Antrihabitans popcorni sp. nov. and Antrihabitans auranticaus sp. nov., isolated from a larva cave.</title>
        <authorList>
            <person name="Lee S.D."/>
            <person name="Kim I.S."/>
        </authorList>
    </citation>
    <scope>NUCLEOTIDE SEQUENCE</scope>
    <source>
        <strain evidence="6">YC3-6</strain>
    </source>
</reference>
<dbReference type="Proteomes" id="UP000655868">
    <property type="component" value="Unassembled WGS sequence"/>
</dbReference>
<dbReference type="PANTHER" id="PTHR43819:SF1">
    <property type="entry name" value="ARCHAEAL-TYPE GLUTAMATE SYNTHASE [NADPH]"/>
    <property type="match status" value="1"/>
</dbReference>
<evidence type="ECO:0000256" key="2">
    <source>
        <dbReference type="ARBA" id="ARBA00023002"/>
    </source>
</evidence>
<feature type="region of interest" description="Disordered" evidence="4">
    <location>
        <begin position="110"/>
        <end position="134"/>
    </location>
</feature>
<organism evidence="6 7">
    <name type="scientific">Antrihabitans stalagmiti</name>
    <dbReference type="NCBI Taxonomy" id="2799499"/>
    <lineage>
        <taxon>Bacteria</taxon>
        <taxon>Bacillati</taxon>
        <taxon>Actinomycetota</taxon>
        <taxon>Actinomycetes</taxon>
        <taxon>Mycobacteriales</taxon>
        <taxon>Nocardiaceae</taxon>
        <taxon>Antrihabitans</taxon>
    </lineage>
</organism>
<evidence type="ECO:0000313" key="7">
    <source>
        <dbReference type="Proteomes" id="UP000655868"/>
    </source>
</evidence>